<evidence type="ECO:0000313" key="2">
    <source>
        <dbReference type="Proteomes" id="UP001231649"/>
    </source>
</evidence>
<evidence type="ECO:0000313" key="1">
    <source>
        <dbReference type="EMBL" id="KAJ8706961.1"/>
    </source>
</evidence>
<dbReference type="EMBL" id="CM056805">
    <property type="protein sequence ID" value="KAJ8706961.1"/>
    <property type="molecule type" value="Genomic_DNA"/>
</dbReference>
<proteinExistence type="predicted"/>
<reference evidence="1" key="1">
    <citation type="submission" date="2023-03" db="EMBL/GenBank/DDBJ databases">
        <title>Chromosome-level genomes of two armyworms, Mythimna separata and Mythimna loreyi, provide insights into the biosynthesis and reception of sex pheromones.</title>
        <authorList>
            <person name="Zhao H."/>
        </authorList>
    </citation>
    <scope>NUCLEOTIDE SEQUENCE</scope>
    <source>
        <strain evidence="1">BeijingLab</strain>
    </source>
</reference>
<dbReference type="Proteomes" id="UP001231649">
    <property type="component" value="Chromosome 29"/>
</dbReference>
<gene>
    <name evidence="1" type="ORF">PYW08_011095</name>
</gene>
<accession>A0ACC2Q484</accession>
<protein>
    <submittedName>
        <fullName evidence="1">Uncharacterized protein</fullName>
    </submittedName>
</protein>
<comment type="caution">
    <text evidence="1">The sequence shown here is derived from an EMBL/GenBank/DDBJ whole genome shotgun (WGS) entry which is preliminary data.</text>
</comment>
<organism evidence="1 2">
    <name type="scientific">Mythimna loreyi</name>
    <dbReference type="NCBI Taxonomy" id="667449"/>
    <lineage>
        <taxon>Eukaryota</taxon>
        <taxon>Metazoa</taxon>
        <taxon>Ecdysozoa</taxon>
        <taxon>Arthropoda</taxon>
        <taxon>Hexapoda</taxon>
        <taxon>Insecta</taxon>
        <taxon>Pterygota</taxon>
        <taxon>Neoptera</taxon>
        <taxon>Endopterygota</taxon>
        <taxon>Lepidoptera</taxon>
        <taxon>Glossata</taxon>
        <taxon>Ditrysia</taxon>
        <taxon>Noctuoidea</taxon>
        <taxon>Noctuidae</taxon>
        <taxon>Noctuinae</taxon>
        <taxon>Hadenini</taxon>
        <taxon>Mythimna</taxon>
    </lineage>
</organism>
<name>A0ACC2Q484_9NEOP</name>
<keyword evidence="2" id="KW-1185">Reference proteome</keyword>
<sequence>MYRQYLSFLGKIQKISTTCSRMRSTIAVPKLKMSDGREMPALGLGTYLGDDKNGMVSPEKELKDLVVKAIDIGYRHFDTASIYNTEEEIGDAIEMKIAEGAITREDIFVTTKLWNTKHKREDVASALWNTLDKSGLDYIDLYLMHWPMGFNDDYSFSDVDFMETWRGLEDVHKLGLVKSIGVSNFNKEQLQRLLEEGSVRPVALQIEVHPQLIQEQLINFAFAENIIVMGYSPLGSLVERFGRRVPGPKMEDPLLMELALKYGKSPAQIVLRWLVDRNVVPIPKTVNPKRLLENIKIFDFKLEQDEIEKINRFNSNTRYTEPSFWQTHPHYPFEQVKEPIPDPFRA</sequence>